<protein>
    <submittedName>
        <fullName evidence="4">Uncharacterized protein</fullName>
    </submittedName>
</protein>
<sequence>MPQVSLVRTNLATVGIESFLFGIFFVLTASSIILTIYRQKRMHGNRSLPQSTLALWKQPMSYGTVILAFTVTTHWTLTIFRLFQAFVLVDDGKNAEQFYGDLRATSLVVKTAFLFSSLITSDALIIYRLWIVWSYNMHVIIFPVFTLIGLTVCGIGLPVQLASFSPDLDIFARQAGQWITSDCAFTLCTNLYSTIMIGYKIWRINRVTLGMSYGARNLLSIMGIFVESAAIYTAWTIFVFVTYLSGSNLQFLGSDIWPYAAGISFMLINVRVSLGWAATSRQKTFAALNVAETLATMTGEEPVFDHRNRFPMRPVAVNITQATETMGDPDHFDSGKDQQIRTGTPE</sequence>
<feature type="transmembrane region" description="Helical" evidence="2">
    <location>
        <begin position="139"/>
        <end position="159"/>
    </location>
</feature>
<evidence type="ECO:0000256" key="1">
    <source>
        <dbReference type="SAM" id="MobiDB-lite"/>
    </source>
</evidence>
<feature type="transmembrane region" description="Helical" evidence="2">
    <location>
        <begin position="179"/>
        <end position="199"/>
    </location>
</feature>
<comment type="caution">
    <text evidence="4">The sequence shown here is derived from an EMBL/GenBank/DDBJ whole genome shotgun (WGS) entry which is preliminary data.</text>
</comment>
<dbReference type="AlphaFoldDB" id="A0A8H5GKZ1"/>
<evidence type="ECO:0000313" key="3">
    <source>
        <dbReference type="EMBL" id="KAF5350367.1"/>
    </source>
</evidence>
<feature type="region of interest" description="Disordered" evidence="1">
    <location>
        <begin position="325"/>
        <end position="346"/>
    </location>
</feature>
<feature type="transmembrane region" description="Helical" evidence="2">
    <location>
        <begin position="65"/>
        <end position="87"/>
    </location>
</feature>
<keyword evidence="2" id="KW-1133">Transmembrane helix</keyword>
<evidence type="ECO:0000313" key="4">
    <source>
        <dbReference type="EMBL" id="KAF5366913.1"/>
    </source>
</evidence>
<feature type="compositionally biased region" description="Basic and acidic residues" evidence="1">
    <location>
        <begin position="328"/>
        <end position="339"/>
    </location>
</feature>
<accession>A0A8H5GKZ1</accession>
<keyword evidence="5" id="KW-1185">Reference proteome</keyword>
<dbReference type="Proteomes" id="UP000518752">
    <property type="component" value="Unassembled WGS sequence"/>
</dbReference>
<evidence type="ECO:0000313" key="5">
    <source>
        <dbReference type="Proteomes" id="UP000518752"/>
    </source>
</evidence>
<keyword evidence="2" id="KW-0812">Transmembrane</keyword>
<dbReference type="EMBL" id="JAACJN010000294">
    <property type="protein sequence ID" value="KAF5350367.1"/>
    <property type="molecule type" value="Genomic_DNA"/>
</dbReference>
<proteinExistence type="predicted"/>
<dbReference type="OrthoDB" id="3250682at2759"/>
<evidence type="ECO:0000256" key="2">
    <source>
        <dbReference type="SAM" id="Phobius"/>
    </source>
</evidence>
<feature type="transmembrane region" description="Helical" evidence="2">
    <location>
        <begin position="219"/>
        <end position="244"/>
    </location>
</feature>
<gene>
    <name evidence="4" type="ORF">D9757_011378</name>
    <name evidence="3" type="ORF">D9757_013630</name>
</gene>
<feature type="transmembrane region" description="Helical" evidence="2">
    <location>
        <begin position="256"/>
        <end position="274"/>
    </location>
</feature>
<name>A0A8H5GKZ1_9AGAR</name>
<reference evidence="4 5" key="1">
    <citation type="journal article" date="2020" name="ISME J.">
        <title>Uncovering the hidden diversity of litter-decomposition mechanisms in mushroom-forming fungi.</title>
        <authorList>
            <person name="Floudas D."/>
            <person name="Bentzer J."/>
            <person name="Ahren D."/>
            <person name="Johansson T."/>
            <person name="Persson P."/>
            <person name="Tunlid A."/>
        </authorList>
    </citation>
    <scope>NUCLEOTIDE SEQUENCE [LARGE SCALE GENOMIC DNA]</scope>
    <source>
        <strain evidence="4 5">CBS 406.79</strain>
    </source>
</reference>
<dbReference type="EMBL" id="JAACJN010000147">
    <property type="protein sequence ID" value="KAF5366913.1"/>
    <property type="molecule type" value="Genomic_DNA"/>
</dbReference>
<feature type="transmembrane region" description="Helical" evidence="2">
    <location>
        <begin position="12"/>
        <end position="37"/>
    </location>
</feature>
<organism evidence="4 5">
    <name type="scientific">Collybiopsis confluens</name>
    <dbReference type="NCBI Taxonomy" id="2823264"/>
    <lineage>
        <taxon>Eukaryota</taxon>
        <taxon>Fungi</taxon>
        <taxon>Dikarya</taxon>
        <taxon>Basidiomycota</taxon>
        <taxon>Agaricomycotina</taxon>
        <taxon>Agaricomycetes</taxon>
        <taxon>Agaricomycetidae</taxon>
        <taxon>Agaricales</taxon>
        <taxon>Marasmiineae</taxon>
        <taxon>Omphalotaceae</taxon>
        <taxon>Collybiopsis</taxon>
    </lineage>
</organism>
<feature type="transmembrane region" description="Helical" evidence="2">
    <location>
        <begin position="107"/>
        <end position="127"/>
    </location>
</feature>
<keyword evidence="2" id="KW-0472">Membrane</keyword>